<dbReference type="OrthoDB" id="271111at2759"/>
<evidence type="ECO:0000313" key="1">
    <source>
        <dbReference type="EMBL" id="CAF1087465.1"/>
    </source>
</evidence>
<sequence length="160" mass="18153">MVRRGVARDDDSEPLRSIESHATVEIPARNPREFLTICWDRSETPELRVDITCRNLLAFADLLVYPRSSQTDVKFIGSNIVRTLLASISNALQQSINAVKDGDIRPVISDHDLKSTNSVYYYLFLGRLSGTSIGLQAIDECDIFKRYELCYLTSDNLFDM</sequence>
<dbReference type="AlphaFoldDB" id="A0A814N512"/>
<evidence type="ECO:0000313" key="2">
    <source>
        <dbReference type="EMBL" id="CAF3852971.1"/>
    </source>
</evidence>
<dbReference type="Proteomes" id="UP000663829">
    <property type="component" value="Unassembled WGS sequence"/>
</dbReference>
<dbReference type="EMBL" id="CAJNOQ010005133">
    <property type="protein sequence ID" value="CAF1087465.1"/>
    <property type="molecule type" value="Genomic_DNA"/>
</dbReference>
<name>A0A814N512_9BILA</name>
<evidence type="ECO:0000313" key="3">
    <source>
        <dbReference type="Proteomes" id="UP000663829"/>
    </source>
</evidence>
<protein>
    <submittedName>
        <fullName evidence="1">Uncharacterized protein</fullName>
    </submittedName>
</protein>
<proteinExistence type="predicted"/>
<reference evidence="1" key="1">
    <citation type="submission" date="2021-02" db="EMBL/GenBank/DDBJ databases">
        <authorList>
            <person name="Nowell W R."/>
        </authorList>
    </citation>
    <scope>NUCLEOTIDE SEQUENCE</scope>
</reference>
<gene>
    <name evidence="1" type="ORF">GPM918_LOCUS18081</name>
    <name evidence="2" type="ORF">SRO942_LOCUS18077</name>
</gene>
<dbReference type="Proteomes" id="UP000681722">
    <property type="component" value="Unassembled WGS sequence"/>
</dbReference>
<dbReference type="EMBL" id="CAJOBC010005132">
    <property type="protein sequence ID" value="CAF3852971.1"/>
    <property type="molecule type" value="Genomic_DNA"/>
</dbReference>
<accession>A0A814N512</accession>
<comment type="caution">
    <text evidence="1">The sequence shown here is derived from an EMBL/GenBank/DDBJ whole genome shotgun (WGS) entry which is preliminary data.</text>
</comment>
<organism evidence="1 3">
    <name type="scientific">Didymodactylos carnosus</name>
    <dbReference type="NCBI Taxonomy" id="1234261"/>
    <lineage>
        <taxon>Eukaryota</taxon>
        <taxon>Metazoa</taxon>
        <taxon>Spiralia</taxon>
        <taxon>Gnathifera</taxon>
        <taxon>Rotifera</taxon>
        <taxon>Eurotatoria</taxon>
        <taxon>Bdelloidea</taxon>
        <taxon>Philodinida</taxon>
        <taxon>Philodinidae</taxon>
        <taxon>Didymodactylos</taxon>
    </lineage>
</organism>
<keyword evidence="3" id="KW-1185">Reference proteome</keyword>